<organism evidence="2 3">
    <name type="scientific">Scyliorhinus torazame</name>
    <name type="common">Cloudy catshark</name>
    <name type="synonym">Catulus torazame</name>
    <dbReference type="NCBI Taxonomy" id="75743"/>
    <lineage>
        <taxon>Eukaryota</taxon>
        <taxon>Metazoa</taxon>
        <taxon>Chordata</taxon>
        <taxon>Craniata</taxon>
        <taxon>Vertebrata</taxon>
        <taxon>Chondrichthyes</taxon>
        <taxon>Elasmobranchii</taxon>
        <taxon>Galeomorphii</taxon>
        <taxon>Galeoidea</taxon>
        <taxon>Carcharhiniformes</taxon>
        <taxon>Scyliorhinidae</taxon>
        <taxon>Scyliorhinus</taxon>
    </lineage>
</organism>
<evidence type="ECO:0000256" key="1">
    <source>
        <dbReference type="SAM" id="MobiDB-lite"/>
    </source>
</evidence>
<dbReference type="OrthoDB" id="7422307at2759"/>
<dbReference type="Proteomes" id="UP000288216">
    <property type="component" value="Unassembled WGS sequence"/>
</dbReference>
<proteinExistence type="predicted"/>
<feature type="compositionally biased region" description="Polar residues" evidence="1">
    <location>
        <begin position="95"/>
        <end position="105"/>
    </location>
</feature>
<name>A0A401Q5P1_SCYTO</name>
<dbReference type="EMBL" id="BFAA01011097">
    <property type="protein sequence ID" value="GCB80668.1"/>
    <property type="molecule type" value="Genomic_DNA"/>
</dbReference>
<sequence>MEPMKKLQQMIVEMDKQIGLEDITELLVSHGETVSTEDLKEIKDCRRNRGEDNEQVKHPGKTLSSKSLGDALKKAEEAIVIFDEEDPDREHSSRVNRSINNAGSSTKKRTKQKYSYHLKIFRSTTAKNPSKDAAKN</sequence>
<gene>
    <name evidence="2" type="ORF">scyTo_0017277</name>
</gene>
<reference evidence="2 3" key="1">
    <citation type="journal article" date="2018" name="Nat. Ecol. Evol.">
        <title>Shark genomes provide insights into elasmobranch evolution and the origin of vertebrates.</title>
        <authorList>
            <person name="Hara Y"/>
            <person name="Yamaguchi K"/>
            <person name="Onimaru K"/>
            <person name="Kadota M"/>
            <person name="Koyanagi M"/>
            <person name="Keeley SD"/>
            <person name="Tatsumi K"/>
            <person name="Tanaka K"/>
            <person name="Motone F"/>
            <person name="Kageyama Y"/>
            <person name="Nozu R"/>
            <person name="Adachi N"/>
            <person name="Nishimura O"/>
            <person name="Nakagawa R"/>
            <person name="Tanegashima C"/>
            <person name="Kiyatake I"/>
            <person name="Matsumoto R"/>
            <person name="Murakumo K"/>
            <person name="Nishida K"/>
            <person name="Terakita A"/>
            <person name="Kuratani S"/>
            <person name="Sato K"/>
            <person name="Hyodo S Kuraku.S."/>
        </authorList>
    </citation>
    <scope>NUCLEOTIDE SEQUENCE [LARGE SCALE GENOMIC DNA]</scope>
</reference>
<dbReference type="AlphaFoldDB" id="A0A401Q5P1"/>
<evidence type="ECO:0000313" key="3">
    <source>
        <dbReference type="Proteomes" id="UP000288216"/>
    </source>
</evidence>
<feature type="compositionally biased region" description="Basic residues" evidence="1">
    <location>
        <begin position="106"/>
        <end position="116"/>
    </location>
</feature>
<feature type="region of interest" description="Disordered" evidence="1">
    <location>
        <begin position="46"/>
        <end position="69"/>
    </location>
</feature>
<feature type="region of interest" description="Disordered" evidence="1">
    <location>
        <begin position="83"/>
        <end position="116"/>
    </location>
</feature>
<feature type="compositionally biased region" description="Basic and acidic residues" evidence="1">
    <location>
        <begin position="46"/>
        <end position="57"/>
    </location>
</feature>
<evidence type="ECO:0000313" key="2">
    <source>
        <dbReference type="EMBL" id="GCB80668.1"/>
    </source>
</evidence>
<accession>A0A401Q5P1</accession>
<protein>
    <submittedName>
        <fullName evidence="2">Uncharacterized protein</fullName>
    </submittedName>
</protein>
<comment type="caution">
    <text evidence="2">The sequence shown here is derived from an EMBL/GenBank/DDBJ whole genome shotgun (WGS) entry which is preliminary data.</text>
</comment>
<keyword evidence="3" id="KW-1185">Reference proteome</keyword>